<evidence type="ECO:0000313" key="1">
    <source>
        <dbReference type="EMBL" id="SVD22918.1"/>
    </source>
</evidence>
<gene>
    <name evidence="1" type="ORF">METZ01_LOCUS375772</name>
</gene>
<feature type="non-terminal residue" evidence="1">
    <location>
        <position position="99"/>
    </location>
</feature>
<organism evidence="1">
    <name type="scientific">marine metagenome</name>
    <dbReference type="NCBI Taxonomy" id="408172"/>
    <lineage>
        <taxon>unclassified sequences</taxon>
        <taxon>metagenomes</taxon>
        <taxon>ecological metagenomes</taxon>
    </lineage>
</organism>
<name>A0A382TN85_9ZZZZ</name>
<feature type="non-terminal residue" evidence="1">
    <location>
        <position position="1"/>
    </location>
</feature>
<sequence length="99" mass="11746">VAMPPHTWTIERASWLLDQPTVKDNLHAIPVNEPLVDNLLKEPLKNPFLCLPSWWPIVGGQRVKAILHIRENYNKNYNPELYICKINEEYHNIWYLWGD</sequence>
<proteinExistence type="predicted"/>
<dbReference type="AlphaFoldDB" id="A0A382TN85"/>
<protein>
    <submittedName>
        <fullName evidence="1">Uncharacterized protein</fullName>
    </submittedName>
</protein>
<dbReference type="EMBL" id="UINC01137526">
    <property type="protein sequence ID" value="SVD22918.1"/>
    <property type="molecule type" value="Genomic_DNA"/>
</dbReference>
<reference evidence="1" key="1">
    <citation type="submission" date="2018-05" db="EMBL/GenBank/DDBJ databases">
        <authorList>
            <person name="Lanie J.A."/>
            <person name="Ng W.-L."/>
            <person name="Kazmierczak K.M."/>
            <person name="Andrzejewski T.M."/>
            <person name="Davidsen T.M."/>
            <person name="Wayne K.J."/>
            <person name="Tettelin H."/>
            <person name="Glass J.I."/>
            <person name="Rusch D."/>
            <person name="Podicherti R."/>
            <person name="Tsui H.-C.T."/>
            <person name="Winkler M.E."/>
        </authorList>
    </citation>
    <scope>NUCLEOTIDE SEQUENCE</scope>
</reference>
<accession>A0A382TN85</accession>